<gene>
    <name evidence="1" type="ORF">UFOVP783_116</name>
</gene>
<organism evidence="1">
    <name type="scientific">uncultured Caudovirales phage</name>
    <dbReference type="NCBI Taxonomy" id="2100421"/>
    <lineage>
        <taxon>Viruses</taxon>
        <taxon>Duplodnaviria</taxon>
        <taxon>Heunggongvirae</taxon>
        <taxon>Uroviricota</taxon>
        <taxon>Caudoviricetes</taxon>
        <taxon>Peduoviridae</taxon>
        <taxon>Maltschvirus</taxon>
        <taxon>Maltschvirus maltsch</taxon>
    </lineage>
</organism>
<dbReference type="EMBL" id="LR796738">
    <property type="protein sequence ID" value="CAB4162772.1"/>
    <property type="molecule type" value="Genomic_DNA"/>
</dbReference>
<evidence type="ECO:0000313" key="1">
    <source>
        <dbReference type="EMBL" id="CAB4162772.1"/>
    </source>
</evidence>
<protein>
    <submittedName>
        <fullName evidence="1">Uncharacterized protein</fullName>
    </submittedName>
</protein>
<name>A0A6J5NVF3_9CAUD</name>
<sequence length="340" mass="37817">MPDEITQFIERHRLDHGYPVLAQTLRSNHLTMQDAWDGLNPHHLVYLATLPNVLSQEELVRFGVWAIREIPDWQDADKDIALTIIEKHAASELTAEAKEARLEAQRVARSIPEPDSRTWALEELALAACLEPGAMHPGRAILQLTDYVRKALGEATIPPHFARWLRAYTTPHLYVTYPPQPTTSGWRVKAPTGKVQALQTQAAPPLLSEPPVRLCCGERHLGPVCPDGKAMCALCHHKFAPEDLNTSADGDTENVCKGCARMESMERVEAAAAEYVTARRAMEGARQELRAATLAYLRKCNTAEECKTLEHTLLRLGVAVEGLHEHVMQRRMDLVLGGGD</sequence>
<accession>A0A6J5NVF3</accession>
<proteinExistence type="predicted"/>
<reference evidence="1" key="1">
    <citation type="submission" date="2020-04" db="EMBL/GenBank/DDBJ databases">
        <authorList>
            <person name="Chiriac C."/>
            <person name="Salcher M."/>
            <person name="Ghai R."/>
            <person name="Kavagutti S V."/>
        </authorList>
    </citation>
    <scope>NUCLEOTIDE SEQUENCE</scope>
</reference>